<protein>
    <submittedName>
        <fullName evidence="2">Uncharacterized protein</fullName>
    </submittedName>
</protein>
<name>A0ABR7L1F9_9PSEU</name>
<dbReference type="EMBL" id="JABVED010000002">
    <property type="protein sequence ID" value="MBC6446499.1"/>
    <property type="molecule type" value="Genomic_DNA"/>
</dbReference>
<feature type="transmembrane region" description="Helical" evidence="1">
    <location>
        <begin position="67"/>
        <end position="86"/>
    </location>
</feature>
<keyword evidence="1" id="KW-1133">Transmembrane helix</keyword>
<evidence type="ECO:0000313" key="2">
    <source>
        <dbReference type="EMBL" id="MBC6446499.1"/>
    </source>
</evidence>
<evidence type="ECO:0000256" key="1">
    <source>
        <dbReference type="SAM" id="Phobius"/>
    </source>
</evidence>
<gene>
    <name evidence="2" type="ORF">GPZ80_04835</name>
</gene>
<keyword evidence="1" id="KW-0472">Membrane</keyword>
<dbReference type="Proteomes" id="UP000734823">
    <property type="component" value="Unassembled WGS sequence"/>
</dbReference>
<feature type="transmembrane region" description="Helical" evidence="1">
    <location>
        <begin position="37"/>
        <end position="55"/>
    </location>
</feature>
<sequence>MTVRTEDIRAGTLQIMWASGADPTESAVNDLVVTTQVIRIVTAAVISGLFLLFAIRMRGGRNWARITITLLGAATVGYALIFLPAVSTVDGLFLGAQVIMATVATVLMYLPSSSRYFEEAGRR</sequence>
<evidence type="ECO:0000313" key="3">
    <source>
        <dbReference type="Proteomes" id="UP000734823"/>
    </source>
</evidence>
<dbReference type="RefSeq" id="WP_187218530.1">
    <property type="nucleotide sequence ID" value="NZ_JABVED010000002.1"/>
</dbReference>
<reference evidence="2 3" key="1">
    <citation type="submission" date="2020-06" db="EMBL/GenBank/DDBJ databases">
        <title>Actinokineospora xiongansis sp. nov., isolated from soil of Baiyangdian.</title>
        <authorList>
            <person name="Zhang X."/>
        </authorList>
    </citation>
    <scope>NUCLEOTIDE SEQUENCE [LARGE SCALE GENOMIC DNA]</scope>
    <source>
        <strain evidence="2 3">HBU206404</strain>
    </source>
</reference>
<accession>A0ABR7L1F9</accession>
<keyword evidence="1" id="KW-0812">Transmembrane</keyword>
<proteinExistence type="predicted"/>
<organism evidence="2 3">
    <name type="scientific">Actinokineospora xionganensis</name>
    <dbReference type="NCBI Taxonomy" id="2684470"/>
    <lineage>
        <taxon>Bacteria</taxon>
        <taxon>Bacillati</taxon>
        <taxon>Actinomycetota</taxon>
        <taxon>Actinomycetes</taxon>
        <taxon>Pseudonocardiales</taxon>
        <taxon>Pseudonocardiaceae</taxon>
        <taxon>Actinokineospora</taxon>
    </lineage>
</organism>
<feature type="transmembrane region" description="Helical" evidence="1">
    <location>
        <begin position="92"/>
        <end position="110"/>
    </location>
</feature>
<comment type="caution">
    <text evidence="2">The sequence shown here is derived from an EMBL/GenBank/DDBJ whole genome shotgun (WGS) entry which is preliminary data.</text>
</comment>
<keyword evidence="3" id="KW-1185">Reference proteome</keyword>